<organism evidence="2 3">
    <name type="scientific">[Haemophilus] felis</name>
    <dbReference type="NCBI Taxonomy" id="123822"/>
    <lineage>
        <taxon>Bacteria</taxon>
        <taxon>Pseudomonadati</taxon>
        <taxon>Pseudomonadota</taxon>
        <taxon>Gammaproteobacteria</taxon>
        <taxon>Pasteurellales</taxon>
        <taxon>Pasteurellaceae</taxon>
    </lineage>
</organism>
<keyword evidence="1" id="KW-0812">Transmembrane</keyword>
<accession>A0A1T0AVM4</accession>
<sequence>MAIYLLYAHISCAFLSLGLFLLRGLMQLRGKHWRNIKLLKILPHISDSILLFTGIGMLILVEYGFPTWLIAKFVLLISYIVFAKLFLSKNSNNRNPIYFYAALASLLSVFVIAYW</sequence>
<protein>
    <recommendedName>
        <fullName evidence="4">Invasion protein expression up-regulator SirB</fullName>
    </recommendedName>
</protein>
<keyword evidence="1" id="KW-0472">Membrane</keyword>
<dbReference type="STRING" id="123822.B0188_10305"/>
<dbReference type="GO" id="GO:0005886">
    <property type="term" value="C:plasma membrane"/>
    <property type="evidence" value="ECO:0007669"/>
    <property type="project" value="TreeGrafter"/>
</dbReference>
<reference evidence="2 3" key="1">
    <citation type="submission" date="2017-02" db="EMBL/GenBank/DDBJ databases">
        <title>Draft genome sequence of Haemophilus felis CCUG 31170 type strain.</title>
        <authorList>
            <person name="Engstrom-Jakobsson H."/>
            <person name="Salva-Serra F."/>
            <person name="Thorell K."/>
            <person name="Gonzales-Siles L."/>
            <person name="Karlsson R."/>
            <person name="Boulund F."/>
            <person name="Engstrand L."/>
            <person name="Kristiansson E."/>
            <person name="Moore E."/>
        </authorList>
    </citation>
    <scope>NUCLEOTIDE SEQUENCE [LARGE SCALE GENOMIC DNA]</scope>
    <source>
        <strain evidence="2 3">CCUG 31170</strain>
    </source>
</reference>
<dbReference type="PANTHER" id="PTHR39594">
    <property type="entry name" value="PROTEIN YCHQ"/>
    <property type="match status" value="1"/>
</dbReference>
<feature type="transmembrane region" description="Helical" evidence="1">
    <location>
        <begin position="6"/>
        <end position="26"/>
    </location>
</feature>
<feature type="transmembrane region" description="Helical" evidence="1">
    <location>
        <begin position="97"/>
        <end position="114"/>
    </location>
</feature>
<dbReference type="InterPro" id="IPR007360">
    <property type="entry name" value="SirB"/>
</dbReference>
<dbReference type="Pfam" id="PF04247">
    <property type="entry name" value="SirB"/>
    <property type="match status" value="1"/>
</dbReference>
<feature type="transmembrane region" description="Helical" evidence="1">
    <location>
        <begin position="38"/>
        <end position="61"/>
    </location>
</feature>
<dbReference type="PIRSF" id="PIRSF005610">
    <property type="entry name" value="SirB"/>
    <property type="match status" value="1"/>
</dbReference>
<dbReference type="OrthoDB" id="5588650at2"/>
<dbReference type="Proteomes" id="UP000190023">
    <property type="component" value="Unassembled WGS sequence"/>
</dbReference>
<name>A0A1T0AVM4_9PAST</name>
<evidence type="ECO:0000256" key="1">
    <source>
        <dbReference type="SAM" id="Phobius"/>
    </source>
</evidence>
<evidence type="ECO:0000313" key="2">
    <source>
        <dbReference type="EMBL" id="OOS01009.1"/>
    </source>
</evidence>
<dbReference type="PANTHER" id="PTHR39594:SF1">
    <property type="entry name" value="PROTEIN YCHQ"/>
    <property type="match status" value="1"/>
</dbReference>
<dbReference type="AlphaFoldDB" id="A0A1T0AVM4"/>
<keyword evidence="1" id="KW-1133">Transmembrane helix</keyword>
<dbReference type="EMBL" id="MUYB01000051">
    <property type="protein sequence ID" value="OOS01009.1"/>
    <property type="molecule type" value="Genomic_DNA"/>
</dbReference>
<proteinExistence type="predicted"/>
<evidence type="ECO:0008006" key="4">
    <source>
        <dbReference type="Google" id="ProtNLM"/>
    </source>
</evidence>
<gene>
    <name evidence="2" type="ORF">B0188_10305</name>
</gene>
<evidence type="ECO:0000313" key="3">
    <source>
        <dbReference type="Proteomes" id="UP000190023"/>
    </source>
</evidence>
<keyword evidence="3" id="KW-1185">Reference proteome</keyword>
<feature type="transmembrane region" description="Helical" evidence="1">
    <location>
        <begin position="67"/>
        <end position="85"/>
    </location>
</feature>
<comment type="caution">
    <text evidence="2">The sequence shown here is derived from an EMBL/GenBank/DDBJ whole genome shotgun (WGS) entry which is preliminary data.</text>
</comment>